<organism evidence="1">
    <name type="scientific">Paenibacillus sp. SYP-B3998</name>
    <dbReference type="NCBI Taxonomy" id="2678564"/>
    <lineage>
        <taxon>Bacteria</taxon>
        <taxon>Bacillati</taxon>
        <taxon>Bacillota</taxon>
        <taxon>Bacilli</taxon>
        <taxon>Bacillales</taxon>
        <taxon>Paenibacillaceae</taxon>
        <taxon>Paenibacillus</taxon>
    </lineage>
</organism>
<reference evidence="1" key="1">
    <citation type="submission" date="2020-02" db="EMBL/GenBank/DDBJ databases">
        <authorList>
            <person name="Shen X.-R."/>
            <person name="Zhang Y.-X."/>
        </authorList>
    </citation>
    <scope>NUCLEOTIDE SEQUENCE</scope>
    <source>
        <strain evidence="1">SYP-B3998</strain>
    </source>
</reference>
<comment type="caution">
    <text evidence="1">The sequence shown here is derived from an EMBL/GenBank/DDBJ whole genome shotgun (WGS) entry which is preliminary data.</text>
</comment>
<dbReference type="RefSeq" id="WP_205516744.1">
    <property type="nucleotide sequence ID" value="NZ_JAAIKC010000003.1"/>
</dbReference>
<dbReference type="AlphaFoldDB" id="A0A6G3ZZN4"/>
<sequence>MRKSGQGEQNHPVTRTPFQKVQFDAHRIDGVFAVELITPEGDSVVKVLERFWILTLIDVSTRCVLGKYTVKEIFAG</sequence>
<evidence type="ECO:0000313" key="1">
    <source>
        <dbReference type="EMBL" id="NEW06867.1"/>
    </source>
</evidence>
<proteinExistence type="predicted"/>
<dbReference type="EMBL" id="JAAIKC010000003">
    <property type="protein sequence ID" value="NEW06867.1"/>
    <property type="molecule type" value="Genomic_DNA"/>
</dbReference>
<name>A0A6G3ZZN4_9BACL</name>
<protein>
    <submittedName>
        <fullName evidence="1">Uncharacterized protein</fullName>
    </submittedName>
</protein>
<accession>A0A6G3ZZN4</accession>
<gene>
    <name evidence="1" type="ORF">GK047_12710</name>
</gene>